<feature type="transmembrane region" description="Helical" evidence="1">
    <location>
        <begin position="26"/>
        <end position="45"/>
    </location>
</feature>
<evidence type="ECO:0000313" key="4">
    <source>
        <dbReference type="Proteomes" id="UP000054317"/>
    </source>
</evidence>
<evidence type="ECO:0000313" key="3">
    <source>
        <dbReference type="EMBL" id="EIW52069.1"/>
    </source>
</evidence>
<dbReference type="OrthoDB" id="2743740at2759"/>
<dbReference type="EMBL" id="JH711797">
    <property type="protein sequence ID" value="EIW52069.1"/>
    <property type="molecule type" value="Genomic_DNA"/>
</dbReference>
<dbReference type="OMA" id="PLFRIMV"/>
<dbReference type="AlphaFoldDB" id="R7SAY1"/>
<feature type="domain" description="DUF6534" evidence="2">
    <location>
        <begin position="224"/>
        <end position="304"/>
    </location>
</feature>
<sequence length="304" mass="32962">MAAVLSTNVSSVMALPAGMPPALDDTLGAMLIGAFISTILYGLTLNQISRYYELYPVDTPLFRIMVSALASLQHRRLAPDNGGVSAGPNSIVWFARYLRGVALVDTYARTSILETVHTVCILESIYYYLVANQANPSSILGFHPPLKLVIPITAVTTLLCHSFYARRVYLFGSHHRMSVVIAALFSMAKMGFCVAATVEVFSSPLIITIEKYSWMVSASYGCTFVADALLTGTLIYILLHSRTGFKRTDSIVETLALYTTNTGLLTSTVGVIVFILALVQPNNLIWAGVGFVSNKLYANAVLAV</sequence>
<dbReference type="PANTHER" id="PTHR40465">
    <property type="entry name" value="CHROMOSOME 1, WHOLE GENOME SHOTGUN SEQUENCE"/>
    <property type="match status" value="1"/>
</dbReference>
<dbReference type="GeneID" id="19417296"/>
<keyword evidence="1" id="KW-0472">Membrane</keyword>
<protein>
    <recommendedName>
        <fullName evidence="2">DUF6534 domain-containing protein</fullName>
    </recommendedName>
</protein>
<dbReference type="InterPro" id="IPR045339">
    <property type="entry name" value="DUF6534"/>
</dbReference>
<name>R7SAY1_TRAVS</name>
<proteinExistence type="predicted"/>
<dbReference type="Pfam" id="PF20152">
    <property type="entry name" value="DUF6534"/>
    <property type="match status" value="1"/>
</dbReference>
<organism evidence="3 4">
    <name type="scientific">Trametes versicolor (strain FP-101664)</name>
    <name type="common">White-rot fungus</name>
    <name type="synonym">Coriolus versicolor</name>
    <dbReference type="NCBI Taxonomy" id="717944"/>
    <lineage>
        <taxon>Eukaryota</taxon>
        <taxon>Fungi</taxon>
        <taxon>Dikarya</taxon>
        <taxon>Basidiomycota</taxon>
        <taxon>Agaricomycotina</taxon>
        <taxon>Agaricomycetes</taxon>
        <taxon>Polyporales</taxon>
        <taxon>Polyporaceae</taxon>
        <taxon>Trametes</taxon>
    </lineage>
</organism>
<feature type="transmembrane region" description="Helical" evidence="1">
    <location>
        <begin position="251"/>
        <end position="278"/>
    </location>
</feature>
<dbReference type="Proteomes" id="UP000054317">
    <property type="component" value="Unassembled WGS sequence"/>
</dbReference>
<reference evidence="4" key="1">
    <citation type="journal article" date="2012" name="Science">
        <title>The Paleozoic origin of enzymatic lignin decomposition reconstructed from 31 fungal genomes.</title>
        <authorList>
            <person name="Floudas D."/>
            <person name="Binder M."/>
            <person name="Riley R."/>
            <person name="Barry K."/>
            <person name="Blanchette R.A."/>
            <person name="Henrissat B."/>
            <person name="Martinez A.T."/>
            <person name="Otillar R."/>
            <person name="Spatafora J.W."/>
            <person name="Yadav J.S."/>
            <person name="Aerts A."/>
            <person name="Benoit I."/>
            <person name="Boyd A."/>
            <person name="Carlson A."/>
            <person name="Copeland A."/>
            <person name="Coutinho P.M."/>
            <person name="de Vries R.P."/>
            <person name="Ferreira P."/>
            <person name="Findley K."/>
            <person name="Foster B."/>
            <person name="Gaskell J."/>
            <person name="Glotzer D."/>
            <person name="Gorecki P."/>
            <person name="Heitman J."/>
            <person name="Hesse C."/>
            <person name="Hori C."/>
            <person name="Igarashi K."/>
            <person name="Jurgens J.A."/>
            <person name="Kallen N."/>
            <person name="Kersten P."/>
            <person name="Kohler A."/>
            <person name="Kuees U."/>
            <person name="Kumar T.K.A."/>
            <person name="Kuo A."/>
            <person name="LaButti K."/>
            <person name="Larrondo L.F."/>
            <person name="Lindquist E."/>
            <person name="Ling A."/>
            <person name="Lombard V."/>
            <person name="Lucas S."/>
            <person name="Lundell T."/>
            <person name="Martin R."/>
            <person name="McLaughlin D.J."/>
            <person name="Morgenstern I."/>
            <person name="Morin E."/>
            <person name="Murat C."/>
            <person name="Nagy L.G."/>
            <person name="Nolan M."/>
            <person name="Ohm R.A."/>
            <person name="Patyshakuliyeva A."/>
            <person name="Rokas A."/>
            <person name="Ruiz-Duenas F.J."/>
            <person name="Sabat G."/>
            <person name="Salamov A."/>
            <person name="Samejima M."/>
            <person name="Schmutz J."/>
            <person name="Slot J.C."/>
            <person name="St John F."/>
            <person name="Stenlid J."/>
            <person name="Sun H."/>
            <person name="Sun S."/>
            <person name="Syed K."/>
            <person name="Tsang A."/>
            <person name="Wiebenga A."/>
            <person name="Young D."/>
            <person name="Pisabarro A."/>
            <person name="Eastwood D.C."/>
            <person name="Martin F."/>
            <person name="Cullen D."/>
            <person name="Grigoriev I.V."/>
            <person name="Hibbett D.S."/>
        </authorList>
    </citation>
    <scope>NUCLEOTIDE SEQUENCE [LARGE SCALE GENOMIC DNA]</scope>
    <source>
        <strain evidence="4">FP-101664</strain>
    </source>
</reference>
<dbReference type="PANTHER" id="PTHR40465:SF1">
    <property type="entry name" value="DUF6534 DOMAIN-CONTAINING PROTEIN"/>
    <property type="match status" value="1"/>
</dbReference>
<keyword evidence="1" id="KW-1133">Transmembrane helix</keyword>
<keyword evidence="4" id="KW-1185">Reference proteome</keyword>
<evidence type="ECO:0000256" key="1">
    <source>
        <dbReference type="SAM" id="Phobius"/>
    </source>
</evidence>
<keyword evidence="1" id="KW-0812">Transmembrane</keyword>
<accession>R7SAY1</accession>
<dbReference type="KEGG" id="tvs:TRAVEDRAFT_54048"/>
<dbReference type="RefSeq" id="XP_008045166.1">
    <property type="nucleotide sequence ID" value="XM_008046975.1"/>
</dbReference>
<feature type="transmembrane region" description="Helical" evidence="1">
    <location>
        <begin position="218"/>
        <end position="239"/>
    </location>
</feature>
<gene>
    <name evidence="3" type="ORF">TRAVEDRAFT_54048</name>
</gene>
<evidence type="ECO:0000259" key="2">
    <source>
        <dbReference type="Pfam" id="PF20152"/>
    </source>
</evidence>
<feature type="transmembrane region" description="Helical" evidence="1">
    <location>
        <begin position="177"/>
        <end position="198"/>
    </location>
</feature>